<sequence length="784" mass="88178">MAREKIQIKKISNATARQVTFSKRRRGLFKKAEELSILCDAEVALIVFSSTGKLFEFSSSSMKEILEKHTTHSKNLEKAETPLIDLNLDDSNYTSLSNQIADASLQLRQMRGEELQGLTIHELLQLEKTLEEGLRSVLETKGQHIMEQINDLQEKGKKLMEENGRLRKQVKLSTRHKLISSFSFSSCFAQTAYGKQVATPAREEKQLVTESENITHEDGQSSESVSNALQLRMPQDTDENSHTTLQLGLPVSKWEGRKEGGMPPPAAGSHKGKRVVISMSSSSDSDRESSSDFDRGEDDDDSDDEDYVNDDLDDVEEEDDDEEDDEEGESEVGGEESISNEDDEGDSVDKRSTGEERCNKVVDLLKRKGSVDTLKLEDCKSYLRKHGLRLSGIRSTCIKRILEHYRLKDGNGEKLYPRSSFVINCTGDVCKGDVVLFRQRVYDKFDKVSRSANIIGKRIIAGRVVKESYGAAKQQHTFTVEILWCKGKKALPPLFPLLVKGRNLYRLKTFRQHWSNELERSKVLAEKHQRGAAARRIRELSKAKSGKGGSKCRRSSSDAGPHSKKRRMEDSKHGSKTKKQKVPSNSAPFSVHTSTKATMTRNVSSQKILNANAPFSAHAKMQAPMTGNVESSYTAPRHASYHESRIYHQRPILETNPFYNHHNMLMELHHSTAPPQTRWNFHVPACNPNYSMDVTGIAHHHALNMERTFCHPCASATPNVGPRTARQQWRLSDYDPGPPLPPAQGWLCLHPMSMPISGIKRLKLDNVVTVLNYVAGDRSLEQSV</sequence>
<name>A0A9E7I4H9_9LILI</name>
<dbReference type="InterPro" id="IPR056116">
    <property type="entry name" value="DUF7699"/>
</dbReference>
<dbReference type="EMBL" id="CP097511">
    <property type="protein sequence ID" value="URE42512.1"/>
    <property type="molecule type" value="Genomic_DNA"/>
</dbReference>
<gene>
    <name evidence="9" type="ORF">MUK42_15301</name>
</gene>
<evidence type="ECO:0000259" key="7">
    <source>
        <dbReference type="PROSITE" id="PS50066"/>
    </source>
</evidence>
<dbReference type="CDD" id="cd00265">
    <property type="entry name" value="MADS_MEF2_like"/>
    <property type="match status" value="1"/>
</dbReference>
<feature type="compositionally biased region" description="Polar residues" evidence="6">
    <location>
        <begin position="582"/>
        <end position="601"/>
    </location>
</feature>
<dbReference type="InterPro" id="IPR033896">
    <property type="entry name" value="MEF2-like_N"/>
</dbReference>
<protein>
    <submittedName>
        <fullName evidence="9">Uncharacterized protein</fullName>
    </submittedName>
</protein>
<evidence type="ECO:0000256" key="3">
    <source>
        <dbReference type="ARBA" id="ARBA00023125"/>
    </source>
</evidence>
<dbReference type="PANTHER" id="PTHR35323">
    <property type="entry name" value="SAP DOMAIN-CONTAINING PROTEIN"/>
    <property type="match status" value="1"/>
</dbReference>
<dbReference type="PROSITE" id="PS50066">
    <property type="entry name" value="MADS_BOX_2"/>
    <property type="match status" value="1"/>
</dbReference>
<dbReference type="FunFam" id="3.40.1810.10:FF:000007">
    <property type="entry name" value="Transcription factor, MADS-box"/>
    <property type="match status" value="1"/>
</dbReference>
<dbReference type="SMART" id="SM00432">
    <property type="entry name" value="MADS"/>
    <property type="match status" value="1"/>
</dbReference>
<evidence type="ECO:0000256" key="4">
    <source>
        <dbReference type="ARBA" id="ARBA00023163"/>
    </source>
</evidence>
<dbReference type="AlphaFoldDB" id="A0A9E7I4H9"/>
<dbReference type="Pfam" id="PF00319">
    <property type="entry name" value="SRF-TF"/>
    <property type="match status" value="1"/>
</dbReference>
<dbReference type="InterPro" id="IPR003034">
    <property type="entry name" value="SAP_dom"/>
</dbReference>
<dbReference type="InterPro" id="IPR036879">
    <property type="entry name" value="TF_MADSbox_sf"/>
</dbReference>
<dbReference type="GO" id="GO:0005634">
    <property type="term" value="C:nucleus"/>
    <property type="evidence" value="ECO:0007669"/>
    <property type="project" value="UniProtKB-SubCell"/>
</dbReference>
<feature type="domain" description="K-box" evidence="8">
    <location>
        <begin position="86"/>
        <end position="178"/>
    </location>
</feature>
<proteinExistence type="predicted"/>
<dbReference type="PRINTS" id="PR00404">
    <property type="entry name" value="MADSDOMAIN"/>
</dbReference>
<evidence type="ECO:0000259" key="8">
    <source>
        <dbReference type="PROSITE" id="PS51297"/>
    </source>
</evidence>
<feature type="domain" description="MADS-box" evidence="7">
    <location>
        <begin position="1"/>
        <end position="61"/>
    </location>
</feature>
<dbReference type="Proteomes" id="UP001055439">
    <property type="component" value="Chromosome 9"/>
</dbReference>
<dbReference type="OrthoDB" id="690722at2759"/>
<dbReference type="Pfam" id="PF01486">
    <property type="entry name" value="K-box"/>
    <property type="match status" value="1"/>
</dbReference>
<evidence type="ECO:0000313" key="10">
    <source>
        <dbReference type="Proteomes" id="UP001055439"/>
    </source>
</evidence>
<keyword evidence="4" id="KW-0804">Transcription</keyword>
<dbReference type="Pfam" id="PF24766">
    <property type="entry name" value="DUF7699"/>
    <property type="match status" value="1"/>
</dbReference>
<dbReference type="GO" id="GO:0003700">
    <property type="term" value="F:DNA-binding transcription factor activity"/>
    <property type="evidence" value="ECO:0007669"/>
    <property type="project" value="InterPro"/>
</dbReference>
<dbReference type="InterPro" id="IPR002100">
    <property type="entry name" value="TF_MADSbox"/>
</dbReference>
<keyword evidence="3" id="KW-0238">DNA-binding</keyword>
<dbReference type="GO" id="GO:0045944">
    <property type="term" value="P:positive regulation of transcription by RNA polymerase II"/>
    <property type="evidence" value="ECO:0007669"/>
    <property type="project" value="InterPro"/>
</dbReference>
<accession>A0A9E7I4H9</accession>
<feature type="region of interest" description="Disordered" evidence="6">
    <location>
        <begin position="254"/>
        <end position="353"/>
    </location>
</feature>
<comment type="subcellular location">
    <subcellularLocation>
        <location evidence="1">Nucleus</location>
    </subcellularLocation>
</comment>
<evidence type="ECO:0000256" key="5">
    <source>
        <dbReference type="ARBA" id="ARBA00023242"/>
    </source>
</evidence>
<dbReference type="GO" id="GO:0046983">
    <property type="term" value="F:protein dimerization activity"/>
    <property type="evidence" value="ECO:0007669"/>
    <property type="project" value="InterPro"/>
</dbReference>
<feature type="region of interest" description="Disordered" evidence="6">
    <location>
        <begin position="525"/>
        <end position="601"/>
    </location>
</feature>
<evidence type="ECO:0000256" key="2">
    <source>
        <dbReference type="ARBA" id="ARBA00023015"/>
    </source>
</evidence>
<dbReference type="PROSITE" id="PS51297">
    <property type="entry name" value="K_BOX"/>
    <property type="match status" value="1"/>
</dbReference>
<keyword evidence="5" id="KW-0539">Nucleus</keyword>
<reference evidence="9" key="1">
    <citation type="submission" date="2022-05" db="EMBL/GenBank/DDBJ databases">
        <title>The Musa troglodytarum L. genome provides insights into the mechanism of non-climacteric behaviour and enrichment of carotenoids.</title>
        <authorList>
            <person name="Wang J."/>
        </authorList>
    </citation>
    <scope>NUCLEOTIDE SEQUENCE</scope>
    <source>
        <tissue evidence="9">Leaf</tissue>
    </source>
</reference>
<dbReference type="InterPro" id="IPR002487">
    <property type="entry name" value="TF_Kbox"/>
</dbReference>
<dbReference type="SUPFAM" id="SSF55455">
    <property type="entry name" value="SRF-like"/>
    <property type="match status" value="1"/>
</dbReference>
<evidence type="ECO:0000313" key="9">
    <source>
        <dbReference type="EMBL" id="URE42512.1"/>
    </source>
</evidence>
<organism evidence="9 10">
    <name type="scientific">Musa troglodytarum</name>
    <name type="common">fe'i banana</name>
    <dbReference type="NCBI Taxonomy" id="320322"/>
    <lineage>
        <taxon>Eukaryota</taxon>
        <taxon>Viridiplantae</taxon>
        <taxon>Streptophyta</taxon>
        <taxon>Embryophyta</taxon>
        <taxon>Tracheophyta</taxon>
        <taxon>Spermatophyta</taxon>
        <taxon>Magnoliopsida</taxon>
        <taxon>Liliopsida</taxon>
        <taxon>Zingiberales</taxon>
        <taxon>Musaceae</taxon>
        <taxon>Musa</taxon>
    </lineage>
</organism>
<keyword evidence="10" id="KW-1185">Reference proteome</keyword>
<feature type="compositionally biased region" description="Acidic residues" evidence="6">
    <location>
        <begin position="295"/>
        <end position="346"/>
    </location>
</feature>
<dbReference type="Gene3D" id="3.40.1810.10">
    <property type="entry name" value="Transcription factor, MADS-box"/>
    <property type="match status" value="1"/>
</dbReference>
<dbReference type="PANTHER" id="PTHR35323:SF2">
    <property type="entry name" value="SAP DOMAIN-CONTAINING PROTEIN"/>
    <property type="match status" value="1"/>
</dbReference>
<dbReference type="GO" id="GO:0000977">
    <property type="term" value="F:RNA polymerase II transcription regulatory region sequence-specific DNA binding"/>
    <property type="evidence" value="ECO:0007669"/>
    <property type="project" value="InterPro"/>
</dbReference>
<feature type="compositionally biased region" description="Basic and acidic residues" evidence="6">
    <location>
        <begin position="284"/>
        <end position="294"/>
    </location>
</feature>
<dbReference type="PROSITE" id="PS00350">
    <property type="entry name" value="MADS_BOX_1"/>
    <property type="match status" value="1"/>
</dbReference>
<evidence type="ECO:0000256" key="6">
    <source>
        <dbReference type="SAM" id="MobiDB-lite"/>
    </source>
</evidence>
<keyword evidence="2" id="KW-0805">Transcription regulation</keyword>
<evidence type="ECO:0000256" key="1">
    <source>
        <dbReference type="ARBA" id="ARBA00004123"/>
    </source>
</evidence>
<dbReference type="Pfam" id="PF02037">
    <property type="entry name" value="SAP"/>
    <property type="match status" value="1"/>
</dbReference>